<name>A0ABW0KWJ8_9BACT</name>
<accession>A0ABW0KWJ8</accession>
<organism evidence="1 2">
    <name type="scientific">Prosthecobacter fluviatilis</name>
    <dbReference type="NCBI Taxonomy" id="445931"/>
    <lineage>
        <taxon>Bacteria</taxon>
        <taxon>Pseudomonadati</taxon>
        <taxon>Verrucomicrobiota</taxon>
        <taxon>Verrucomicrobiia</taxon>
        <taxon>Verrucomicrobiales</taxon>
        <taxon>Verrucomicrobiaceae</taxon>
        <taxon>Prosthecobacter</taxon>
    </lineage>
</organism>
<keyword evidence="2" id="KW-1185">Reference proteome</keyword>
<protein>
    <recommendedName>
        <fullName evidence="3">Secreted protein</fullName>
    </recommendedName>
</protein>
<comment type="caution">
    <text evidence="1">The sequence shown here is derived from an EMBL/GenBank/DDBJ whole genome shotgun (WGS) entry which is preliminary data.</text>
</comment>
<dbReference type="Proteomes" id="UP001596052">
    <property type="component" value="Unassembled WGS sequence"/>
</dbReference>
<evidence type="ECO:0008006" key="3">
    <source>
        <dbReference type="Google" id="ProtNLM"/>
    </source>
</evidence>
<proteinExistence type="predicted"/>
<sequence length="105" mass="11938">MRWCPFILNLLVLLTLSTEQCFWDAAAVAKDASHLVCVLDDDEAELKQSLLHENAFSDCDAPAMPDWHEAIRVAHADLVAPLRGAENWAVHTGVRRHRWLCMERC</sequence>
<gene>
    <name evidence="1" type="ORF">ACFQDI_18950</name>
</gene>
<dbReference type="RefSeq" id="WP_377169730.1">
    <property type="nucleotide sequence ID" value="NZ_JBHSMQ010000007.1"/>
</dbReference>
<dbReference type="EMBL" id="JBHSMQ010000007">
    <property type="protein sequence ID" value="MFC5456952.1"/>
    <property type="molecule type" value="Genomic_DNA"/>
</dbReference>
<evidence type="ECO:0000313" key="1">
    <source>
        <dbReference type="EMBL" id="MFC5456952.1"/>
    </source>
</evidence>
<reference evidence="2" key="1">
    <citation type="journal article" date="2019" name="Int. J. Syst. Evol. Microbiol.">
        <title>The Global Catalogue of Microorganisms (GCM) 10K type strain sequencing project: providing services to taxonomists for standard genome sequencing and annotation.</title>
        <authorList>
            <consortium name="The Broad Institute Genomics Platform"/>
            <consortium name="The Broad Institute Genome Sequencing Center for Infectious Disease"/>
            <person name="Wu L."/>
            <person name="Ma J."/>
        </authorList>
    </citation>
    <scope>NUCLEOTIDE SEQUENCE [LARGE SCALE GENOMIC DNA]</scope>
    <source>
        <strain evidence="2">CGMCC 4.1469</strain>
    </source>
</reference>
<evidence type="ECO:0000313" key="2">
    <source>
        <dbReference type="Proteomes" id="UP001596052"/>
    </source>
</evidence>